<accession>A0A4V3GL00</accession>
<dbReference type="InterPro" id="IPR050312">
    <property type="entry name" value="IolE/XylAMocC-like"/>
</dbReference>
<dbReference type="InterPro" id="IPR036237">
    <property type="entry name" value="Xyl_isomerase-like_sf"/>
</dbReference>
<proteinExistence type="predicted"/>
<evidence type="ECO:0000313" key="2">
    <source>
        <dbReference type="EMBL" id="TDW97592.1"/>
    </source>
</evidence>
<dbReference type="GO" id="GO:0016853">
    <property type="term" value="F:isomerase activity"/>
    <property type="evidence" value="ECO:0007669"/>
    <property type="project" value="UniProtKB-KW"/>
</dbReference>
<dbReference type="Pfam" id="PF01261">
    <property type="entry name" value="AP_endonuc_2"/>
    <property type="match status" value="1"/>
</dbReference>
<reference evidence="2 3" key="1">
    <citation type="submission" date="2019-03" db="EMBL/GenBank/DDBJ databases">
        <title>Genomic Encyclopedia of Type Strains, Phase IV (KMG-IV): sequencing the most valuable type-strain genomes for metagenomic binning, comparative biology and taxonomic classification.</title>
        <authorList>
            <person name="Goeker M."/>
        </authorList>
    </citation>
    <scope>NUCLEOTIDE SEQUENCE [LARGE SCALE GENOMIC DNA]</scope>
    <source>
        <strain evidence="2 3">DSM 100059</strain>
    </source>
</reference>
<dbReference type="Gene3D" id="3.20.20.150">
    <property type="entry name" value="Divalent-metal-dependent TIM barrel enzymes"/>
    <property type="match status" value="1"/>
</dbReference>
<evidence type="ECO:0000313" key="3">
    <source>
        <dbReference type="Proteomes" id="UP000294498"/>
    </source>
</evidence>
<name>A0A4V3GL00_9BACT</name>
<dbReference type="SUPFAM" id="SSF51658">
    <property type="entry name" value="Xylose isomerase-like"/>
    <property type="match status" value="1"/>
</dbReference>
<dbReference type="PANTHER" id="PTHR12110:SF41">
    <property type="entry name" value="INOSOSE DEHYDRATASE"/>
    <property type="match status" value="1"/>
</dbReference>
<keyword evidence="3" id="KW-1185">Reference proteome</keyword>
<dbReference type="PANTHER" id="PTHR12110">
    <property type="entry name" value="HYDROXYPYRUVATE ISOMERASE"/>
    <property type="match status" value="1"/>
</dbReference>
<protein>
    <submittedName>
        <fullName evidence="2">Sugar phosphate isomerase/epimerase</fullName>
    </submittedName>
</protein>
<feature type="domain" description="Xylose isomerase-like TIM barrel" evidence="1">
    <location>
        <begin position="35"/>
        <end position="274"/>
    </location>
</feature>
<comment type="caution">
    <text evidence="2">The sequence shown here is derived from an EMBL/GenBank/DDBJ whole genome shotgun (WGS) entry which is preliminary data.</text>
</comment>
<dbReference type="AlphaFoldDB" id="A0A4V3GL00"/>
<organism evidence="2 3">
    <name type="scientific">Dinghuibacter silviterrae</name>
    <dbReference type="NCBI Taxonomy" id="1539049"/>
    <lineage>
        <taxon>Bacteria</taxon>
        <taxon>Pseudomonadati</taxon>
        <taxon>Bacteroidota</taxon>
        <taxon>Chitinophagia</taxon>
        <taxon>Chitinophagales</taxon>
        <taxon>Chitinophagaceae</taxon>
        <taxon>Dinghuibacter</taxon>
    </lineage>
</organism>
<dbReference type="Proteomes" id="UP000294498">
    <property type="component" value="Unassembled WGS sequence"/>
</dbReference>
<gene>
    <name evidence="2" type="ORF">EDB95_5443</name>
</gene>
<dbReference type="EMBL" id="SODV01000002">
    <property type="protein sequence ID" value="TDW97592.1"/>
    <property type="molecule type" value="Genomic_DNA"/>
</dbReference>
<evidence type="ECO:0000259" key="1">
    <source>
        <dbReference type="Pfam" id="PF01261"/>
    </source>
</evidence>
<dbReference type="InterPro" id="IPR013022">
    <property type="entry name" value="Xyl_isomerase-like_TIM-brl"/>
</dbReference>
<sequence length="282" mass="31398">MAGVAVAPLLPHTRVCLQLYSVRDAMKADPTGTLKQLAAMGYRNVEHANYIDRKFYGFDAVSFRKILSDLGLAMVSGHTELKEGVHWSGSDFTDAWKHTLEDAKTAGQEYVVCPWLDESLRGDYDRLQRWMAVFNKCGALCKTMGLQFGYHNHDFEFKDHLNGKLLFDIILSETDPSLVAQQLDIGNLLLGGAKPMDVLQAHPGRFALLHVKDMIPAHGTGEMGGAYESTILGQGILDTRSVVTRAVRQGATQLTIEQESYQGRNPLDDARNDLTTMHRWGF</sequence>
<keyword evidence="2" id="KW-0413">Isomerase</keyword>